<evidence type="ECO:0000256" key="1">
    <source>
        <dbReference type="SAM" id="SignalP"/>
    </source>
</evidence>
<evidence type="ECO:0000313" key="2">
    <source>
        <dbReference type="EMBL" id="MBJ3775063.1"/>
    </source>
</evidence>
<dbReference type="EMBL" id="JAEKJA010000003">
    <property type="protein sequence ID" value="MBJ3775063.1"/>
    <property type="molecule type" value="Genomic_DNA"/>
</dbReference>
<reference evidence="2" key="1">
    <citation type="submission" date="2020-12" db="EMBL/GenBank/DDBJ databases">
        <title>Bacterial taxonomy.</title>
        <authorList>
            <person name="Pan X."/>
        </authorList>
    </citation>
    <scope>NUCLEOTIDE SEQUENCE</scope>
    <source>
        <strain evidence="2">B2012</strain>
    </source>
</reference>
<evidence type="ECO:0000313" key="3">
    <source>
        <dbReference type="Proteomes" id="UP000609531"/>
    </source>
</evidence>
<keyword evidence="1" id="KW-0732">Signal</keyword>
<sequence length="269" mass="27331">MTIRALLFCILATVALAGCVGGSDSASNSCAPLTDRDDDLSAFAGFCGEETNFTEHGVAWRILTFRSGKRGPLFVLPHDNENAAVATAAYGLGRYGGAATMVDSGGTRSNGGIDPNRNFDAGRLSCGKGGSPLFVAAMLAPGGSPVIGLHTNAPGSAATGGSGHVSIRSPYSGATAFASPSATGGFASEDAMVILASRAGPDDGKTRRLTEALNAEGVNVLVETVDTARTDCSLSHYAVANGLTYANIEVPHGAAATQRAILDILMRHL</sequence>
<dbReference type="Proteomes" id="UP000609531">
    <property type="component" value="Unassembled WGS sequence"/>
</dbReference>
<name>A0A934MF41_9HYPH</name>
<protein>
    <recommendedName>
        <fullName evidence="4">Alpha/beta hydrolase</fullName>
    </recommendedName>
</protein>
<dbReference type="RefSeq" id="WP_198880954.1">
    <property type="nucleotide sequence ID" value="NZ_JAEKJA010000003.1"/>
</dbReference>
<accession>A0A934MF41</accession>
<dbReference type="PROSITE" id="PS51257">
    <property type="entry name" value="PROKAR_LIPOPROTEIN"/>
    <property type="match status" value="1"/>
</dbReference>
<comment type="caution">
    <text evidence="2">The sequence shown here is derived from an EMBL/GenBank/DDBJ whole genome shotgun (WGS) entry which is preliminary data.</text>
</comment>
<gene>
    <name evidence="2" type="ORF">JCR33_05150</name>
</gene>
<dbReference type="AlphaFoldDB" id="A0A934MF41"/>
<feature type="chain" id="PRO_5037115027" description="Alpha/beta hydrolase" evidence="1">
    <location>
        <begin position="18"/>
        <end position="269"/>
    </location>
</feature>
<proteinExistence type="predicted"/>
<keyword evidence="3" id="KW-1185">Reference proteome</keyword>
<feature type="signal peptide" evidence="1">
    <location>
        <begin position="1"/>
        <end position="17"/>
    </location>
</feature>
<evidence type="ECO:0008006" key="4">
    <source>
        <dbReference type="Google" id="ProtNLM"/>
    </source>
</evidence>
<organism evidence="2 3">
    <name type="scientific">Acuticoccus mangrovi</name>
    <dbReference type="NCBI Taxonomy" id="2796142"/>
    <lineage>
        <taxon>Bacteria</taxon>
        <taxon>Pseudomonadati</taxon>
        <taxon>Pseudomonadota</taxon>
        <taxon>Alphaproteobacteria</taxon>
        <taxon>Hyphomicrobiales</taxon>
        <taxon>Amorphaceae</taxon>
        <taxon>Acuticoccus</taxon>
    </lineage>
</organism>